<proteinExistence type="predicted"/>
<dbReference type="OrthoDB" id="7861315at2"/>
<dbReference type="RefSeq" id="WP_057795303.1">
    <property type="nucleotide sequence ID" value="NZ_LAXJ01000019.1"/>
</dbReference>
<reference evidence="1 2" key="1">
    <citation type="submission" date="2015-04" db="EMBL/GenBank/DDBJ databases">
        <title>The draft genome sequence of Roseovarius sp.R12b.</title>
        <authorList>
            <person name="Li G."/>
            <person name="Lai Q."/>
            <person name="Shao Z."/>
            <person name="Yan P."/>
        </authorList>
    </citation>
    <scope>NUCLEOTIDE SEQUENCE [LARGE SCALE GENOMIC DNA]</scope>
    <source>
        <strain evidence="1 2">R12B</strain>
    </source>
</reference>
<dbReference type="Proteomes" id="UP000051295">
    <property type="component" value="Unassembled WGS sequence"/>
</dbReference>
<keyword evidence="2" id="KW-1185">Reference proteome</keyword>
<name>A0A0T5NRM7_9RHOB</name>
<gene>
    <name evidence="1" type="ORF">XM53_15935</name>
</gene>
<comment type="caution">
    <text evidence="1">The sequence shown here is derived from an EMBL/GenBank/DDBJ whole genome shotgun (WGS) entry which is preliminary data.</text>
</comment>
<accession>A0A0T5NRM7</accession>
<sequence>MFSIEHEFDATVVTLIDEGTTPLQEDVTINAFEECVTIEQLDPRTDRVQKVTLSITQLQDLGAALNLPEGVYSLSRGKT</sequence>
<dbReference type="PATRIC" id="fig|1641875.4.peg.1001"/>
<dbReference type="STRING" id="1641875.XM53_15935"/>
<dbReference type="EMBL" id="LAXJ01000019">
    <property type="protein sequence ID" value="KRS11440.1"/>
    <property type="molecule type" value="Genomic_DNA"/>
</dbReference>
<organism evidence="1 2">
    <name type="scientific">Roseovarius atlanticus</name>
    <dbReference type="NCBI Taxonomy" id="1641875"/>
    <lineage>
        <taxon>Bacteria</taxon>
        <taxon>Pseudomonadati</taxon>
        <taxon>Pseudomonadota</taxon>
        <taxon>Alphaproteobacteria</taxon>
        <taxon>Rhodobacterales</taxon>
        <taxon>Roseobacteraceae</taxon>
        <taxon>Roseovarius</taxon>
    </lineage>
</organism>
<protein>
    <submittedName>
        <fullName evidence="1">Phosphomannomutase</fullName>
    </submittedName>
</protein>
<evidence type="ECO:0000313" key="1">
    <source>
        <dbReference type="EMBL" id="KRS11440.1"/>
    </source>
</evidence>
<dbReference type="AlphaFoldDB" id="A0A0T5NRM7"/>
<evidence type="ECO:0000313" key="2">
    <source>
        <dbReference type="Proteomes" id="UP000051295"/>
    </source>
</evidence>